<name>A0A838WV22_9CYAN</name>
<accession>A0A838WV22</accession>
<organism evidence="1 2">
    <name type="scientific">Cylindrospermopsis raciborskii CS-506_A</name>
    <dbReference type="NCBI Taxonomy" id="2585140"/>
    <lineage>
        <taxon>Bacteria</taxon>
        <taxon>Bacillati</taxon>
        <taxon>Cyanobacteriota</taxon>
        <taxon>Cyanophyceae</taxon>
        <taxon>Nostocales</taxon>
        <taxon>Aphanizomenonaceae</taxon>
        <taxon>Cylindrospermopsis</taxon>
    </lineage>
</organism>
<gene>
    <name evidence="1" type="ORF">FHK98_13865</name>
</gene>
<evidence type="ECO:0000313" key="1">
    <source>
        <dbReference type="EMBL" id="MBA4466523.1"/>
    </source>
</evidence>
<reference evidence="1 2" key="1">
    <citation type="journal article" date="2020" name="J. Appl. Phycol.">
        <title>Morphological changes and genome evolution in Raphidiopsis raciborskii CS-506 after 23 years in culture.</title>
        <authorList>
            <person name="Willis A."/>
            <person name="Bent S.J."/>
            <person name="Jameson I.D."/>
        </authorList>
    </citation>
    <scope>NUCLEOTIDE SEQUENCE [LARGE SCALE GENOMIC DNA]</scope>
    <source>
        <strain evidence="1 2">CS-506_A</strain>
    </source>
</reference>
<proteinExistence type="predicted"/>
<evidence type="ECO:0000313" key="2">
    <source>
        <dbReference type="Proteomes" id="UP000538075"/>
    </source>
</evidence>
<sequence length="67" mass="7978">MALVGISIENEFYAPYYVDTLLSKDVDVKSKEAEEKPAYELLEKIQQEYFQVRNRVERTTNQPEKYE</sequence>
<protein>
    <submittedName>
        <fullName evidence="1">Uncharacterized protein</fullName>
    </submittedName>
</protein>
<comment type="caution">
    <text evidence="1">The sequence shown here is derived from an EMBL/GenBank/DDBJ whole genome shotgun (WGS) entry which is preliminary data.</text>
</comment>
<dbReference type="Proteomes" id="UP000538075">
    <property type="component" value="Unassembled WGS sequence"/>
</dbReference>
<feature type="non-terminal residue" evidence="1">
    <location>
        <position position="67"/>
    </location>
</feature>
<dbReference type="AlphaFoldDB" id="A0A838WV22"/>
<dbReference type="EMBL" id="VDFG01000916">
    <property type="protein sequence ID" value="MBA4466523.1"/>
    <property type="molecule type" value="Genomic_DNA"/>
</dbReference>